<dbReference type="InterPro" id="IPR020846">
    <property type="entry name" value="MFS_dom"/>
</dbReference>
<protein>
    <submittedName>
        <fullName evidence="10">Metabolite transport</fullName>
    </submittedName>
</protein>
<evidence type="ECO:0000313" key="11">
    <source>
        <dbReference type="Proteomes" id="UP000785200"/>
    </source>
</evidence>
<dbReference type="AlphaFoldDB" id="A0A9P6VDM5"/>
<dbReference type="FunFam" id="1.20.1250.20:FF:000134">
    <property type="entry name" value="MFS sugar transporter protein"/>
    <property type="match status" value="1"/>
</dbReference>
<feature type="transmembrane region" description="Helical" evidence="8">
    <location>
        <begin position="337"/>
        <end position="360"/>
    </location>
</feature>
<evidence type="ECO:0000256" key="1">
    <source>
        <dbReference type="ARBA" id="ARBA00004141"/>
    </source>
</evidence>
<sequence length="873" mass="97879">MAEPSHIETDQISSTEHSIKDSEKAIPSSRPRPQRKVSEWEALQIVAAGDLQSINAEVDAIEADLQALDLRNTWYKPLVKFSDPKYFTWLLVGFASMGGLLSGIDQSLISGANLFMPSSLGLNTHQVSLISSGVPLGAVGGALILGPLNEAVGRRMAIIVSLVLYTVGAALEAGAINFGMMVAGRVILGMGVGLEGGTVPVYVAESVSPKYRGNLVSLYQFMIALGEVLGYVVAAIFVNVKSGSWRYMLGSSLVFSTVMFVGILFMPESPRFLMHKGRTTEAWFVWKRIRGADEDARKEFFVMKHSVEEEISHQAVAATSSRFVWLDFFTVPRSRRAIIYANIMIFLGQFTGINAIQYYMATLMQQVGFDDKQSVFMSLVGGGALLLGTIPAILYMEKFGRRFWACAMLPGFFIGLVIIGCSYLIPLSNKAGSQGTYIAGLIVYEGFFGSYACLTWVIPSEVYPTYLRSYGMETSDVTLFLCSFLVTYFFAQMQEAMSQIGLTLGFYGGIAVVGWVYQLLFMPETKNKTLEEIDIIFSQPTSQLVAENWRSVMVTFNDFIRFRWAKVFSPVSEADIFKKIDKISVFKGQADMVQLTSQFPNSGTRSQRDHNENPHPPTFFSFSKLPMEIQIKIWKNALPGPRILPVEPYNRPNEETVRFKTSAPPPGMLQACTVSRDVILEAHTLVLCARDSPKIIRFDGENDTLLLYSTDPFYSPPVPRYMRGSFHDAHDKIYRSIDGGGNSSYMSLRKIKHVALSRFWMRMEIEGQLGWMRLISNFSSLESVDLIANNVASLNGIDHDKLENYTLERLEDCAAHFDTLRRWKETNRIAWSEILRFMMLCQDYFRIVNMDIHLPIAEIFVKAIIQHEACSVR</sequence>
<feature type="transmembrane region" description="Helical" evidence="8">
    <location>
        <begin position="86"/>
        <end position="104"/>
    </location>
</feature>
<dbReference type="GO" id="GO:0022857">
    <property type="term" value="F:transmembrane transporter activity"/>
    <property type="evidence" value="ECO:0007669"/>
    <property type="project" value="InterPro"/>
</dbReference>
<dbReference type="GO" id="GO:0016020">
    <property type="term" value="C:membrane"/>
    <property type="evidence" value="ECO:0007669"/>
    <property type="project" value="UniProtKB-SubCell"/>
</dbReference>
<dbReference type="PANTHER" id="PTHR48020">
    <property type="entry name" value="PROTON MYO-INOSITOL COTRANSPORTER"/>
    <property type="match status" value="1"/>
</dbReference>
<dbReference type="PROSITE" id="PS50850">
    <property type="entry name" value="MFS"/>
    <property type="match status" value="1"/>
</dbReference>
<evidence type="ECO:0000256" key="3">
    <source>
        <dbReference type="ARBA" id="ARBA00022448"/>
    </source>
</evidence>
<feature type="region of interest" description="Disordered" evidence="7">
    <location>
        <begin position="598"/>
        <end position="617"/>
    </location>
</feature>
<feature type="region of interest" description="Disordered" evidence="7">
    <location>
        <begin position="1"/>
        <end position="35"/>
    </location>
</feature>
<dbReference type="EMBL" id="VNKQ01000019">
    <property type="protein sequence ID" value="KAG0645290.1"/>
    <property type="molecule type" value="Genomic_DNA"/>
</dbReference>
<dbReference type="GO" id="GO:0015791">
    <property type="term" value="P:polyol transmembrane transport"/>
    <property type="evidence" value="ECO:0007669"/>
    <property type="project" value="UniProtKB-ARBA"/>
</dbReference>
<accession>A0A9P6VDM5</accession>
<evidence type="ECO:0000256" key="8">
    <source>
        <dbReference type="SAM" id="Phobius"/>
    </source>
</evidence>
<dbReference type="InterPro" id="IPR050814">
    <property type="entry name" value="Myo-inositol_Transporter"/>
</dbReference>
<feature type="domain" description="Major facilitator superfamily (MFS) profile" evidence="9">
    <location>
        <begin position="91"/>
        <end position="526"/>
    </location>
</feature>
<evidence type="ECO:0000256" key="5">
    <source>
        <dbReference type="ARBA" id="ARBA00022989"/>
    </source>
</evidence>
<feature type="transmembrane region" description="Helical" evidence="8">
    <location>
        <begin position="403"/>
        <end position="425"/>
    </location>
</feature>
<keyword evidence="11" id="KW-1185">Reference proteome</keyword>
<evidence type="ECO:0000259" key="9">
    <source>
        <dbReference type="PROSITE" id="PS50850"/>
    </source>
</evidence>
<feature type="transmembrane region" description="Helical" evidence="8">
    <location>
        <begin position="157"/>
        <end position="176"/>
    </location>
</feature>
<evidence type="ECO:0000256" key="6">
    <source>
        <dbReference type="ARBA" id="ARBA00023136"/>
    </source>
</evidence>
<feature type="transmembrane region" description="Helical" evidence="8">
    <location>
        <begin position="124"/>
        <end position="145"/>
    </location>
</feature>
<feature type="transmembrane region" description="Helical" evidence="8">
    <location>
        <begin position="182"/>
        <end position="204"/>
    </location>
</feature>
<dbReference type="PANTHER" id="PTHR48020:SF9">
    <property type="entry name" value="MAJOR FACILITATOR SUPERFAMILY (MFS) PROFILE DOMAIN-CONTAINING PROTEIN"/>
    <property type="match status" value="1"/>
</dbReference>
<feature type="transmembrane region" description="Helical" evidence="8">
    <location>
        <begin position="216"/>
        <end position="238"/>
    </location>
</feature>
<keyword evidence="6 8" id="KW-0472">Membrane</keyword>
<dbReference type="InterPro" id="IPR036259">
    <property type="entry name" value="MFS_trans_sf"/>
</dbReference>
<dbReference type="InterPro" id="IPR045518">
    <property type="entry name" value="2EXR"/>
</dbReference>
<evidence type="ECO:0000256" key="4">
    <source>
        <dbReference type="ARBA" id="ARBA00022692"/>
    </source>
</evidence>
<dbReference type="Proteomes" id="UP000785200">
    <property type="component" value="Unassembled WGS sequence"/>
</dbReference>
<organism evidence="10 11">
    <name type="scientific">Hyphodiscus hymeniophilus</name>
    <dbReference type="NCBI Taxonomy" id="353542"/>
    <lineage>
        <taxon>Eukaryota</taxon>
        <taxon>Fungi</taxon>
        <taxon>Dikarya</taxon>
        <taxon>Ascomycota</taxon>
        <taxon>Pezizomycotina</taxon>
        <taxon>Leotiomycetes</taxon>
        <taxon>Helotiales</taxon>
        <taxon>Hyphodiscaceae</taxon>
        <taxon>Hyphodiscus</taxon>
    </lineage>
</organism>
<dbReference type="PROSITE" id="PS00216">
    <property type="entry name" value="SUGAR_TRANSPORT_1"/>
    <property type="match status" value="1"/>
</dbReference>
<dbReference type="SUPFAM" id="SSF103473">
    <property type="entry name" value="MFS general substrate transporter"/>
    <property type="match status" value="1"/>
</dbReference>
<keyword evidence="4 8" id="KW-0812">Transmembrane</keyword>
<dbReference type="InterPro" id="IPR005828">
    <property type="entry name" value="MFS_sugar_transport-like"/>
</dbReference>
<gene>
    <name evidence="10" type="ORF">D0Z07_8960</name>
</gene>
<comment type="similarity">
    <text evidence="2">Belongs to the major facilitator superfamily. Sugar transporter (TC 2.A.1.1) family.</text>
</comment>
<dbReference type="PROSITE" id="PS00217">
    <property type="entry name" value="SUGAR_TRANSPORT_2"/>
    <property type="match status" value="1"/>
</dbReference>
<dbReference type="NCBIfam" id="TIGR00879">
    <property type="entry name" value="SP"/>
    <property type="match status" value="1"/>
</dbReference>
<evidence type="ECO:0000256" key="7">
    <source>
        <dbReference type="SAM" id="MobiDB-lite"/>
    </source>
</evidence>
<dbReference type="Pfam" id="PF20150">
    <property type="entry name" value="2EXR"/>
    <property type="match status" value="1"/>
</dbReference>
<feature type="transmembrane region" description="Helical" evidence="8">
    <location>
        <begin position="375"/>
        <end position="396"/>
    </location>
</feature>
<name>A0A9P6VDM5_9HELO</name>
<dbReference type="Gene3D" id="1.20.1250.20">
    <property type="entry name" value="MFS general substrate transporter like domains"/>
    <property type="match status" value="1"/>
</dbReference>
<dbReference type="OrthoDB" id="6339427at2759"/>
<proteinExistence type="inferred from homology"/>
<reference evidence="10" key="1">
    <citation type="submission" date="2019-07" db="EMBL/GenBank/DDBJ databases">
        <title>Hyphodiscus hymeniophilus genome sequencing and assembly.</title>
        <authorList>
            <person name="Kramer G."/>
            <person name="Nodwell J."/>
        </authorList>
    </citation>
    <scope>NUCLEOTIDE SEQUENCE</scope>
    <source>
        <strain evidence="10">ATCC 34498</strain>
    </source>
</reference>
<dbReference type="PRINTS" id="PR00171">
    <property type="entry name" value="SUGRTRNSPORT"/>
</dbReference>
<comment type="subcellular location">
    <subcellularLocation>
        <location evidence="1">Membrane</location>
        <topology evidence="1">Multi-pass membrane protein</topology>
    </subcellularLocation>
</comment>
<comment type="caution">
    <text evidence="10">The sequence shown here is derived from an EMBL/GenBank/DDBJ whole genome shotgun (WGS) entry which is preliminary data.</text>
</comment>
<evidence type="ECO:0000313" key="10">
    <source>
        <dbReference type="EMBL" id="KAG0645290.1"/>
    </source>
</evidence>
<keyword evidence="5 8" id="KW-1133">Transmembrane helix</keyword>
<dbReference type="InterPro" id="IPR003663">
    <property type="entry name" value="Sugar/inositol_transpt"/>
</dbReference>
<dbReference type="Pfam" id="PF00083">
    <property type="entry name" value="Sugar_tr"/>
    <property type="match status" value="1"/>
</dbReference>
<keyword evidence="3" id="KW-0813">Transport</keyword>
<feature type="transmembrane region" description="Helical" evidence="8">
    <location>
        <begin position="497"/>
        <end position="520"/>
    </location>
</feature>
<feature type="transmembrane region" description="Helical" evidence="8">
    <location>
        <begin position="244"/>
        <end position="266"/>
    </location>
</feature>
<dbReference type="InterPro" id="IPR005829">
    <property type="entry name" value="Sugar_transporter_CS"/>
</dbReference>
<dbReference type="GO" id="GO:0015798">
    <property type="term" value="P:myo-inositol transport"/>
    <property type="evidence" value="ECO:0007669"/>
    <property type="project" value="UniProtKB-ARBA"/>
</dbReference>
<feature type="transmembrane region" description="Helical" evidence="8">
    <location>
        <begin position="437"/>
        <end position="458"/>
    </location>
</feature>
<evidence type="ECO:0000256" key="2">
    <source>
        <dbReference type="ARBA" id="ARBA00010992"/>
    </source>
</evidence>